<sequence length="932" mass="104825">MALLVLPCFLEAQHLSTQKQTRPINTIIAKIDSFGHNITPEKLYVQLDKPYYSFGDTIWFKAYLLQAGALIPSAKSGIIYLELSNDSNRVIKRIKLPVISGISWGNLALDDKEIFAGSYTIRAYSNWQRNFNENFEFKKSIFISNPDEKSWLVNVESTKVSKPDNKHVNLSLLLTQLNHQPVSLQNLLLKIRQNKKVWYKSELQTTANGSLNIDFDVPDLATNSSFVLEVLQKSSDDHHQHQLTIPITLDGDDPDLQFMPESGKLIAGIPAHIGFKAISSNGYGINVGGVVINSKNEKVAVFKAAFKGIGIVNFTPFANETYTAVVTLFNGKTKKYPLPVVQASGIVMRIKPNSQLTDTLEIAIAATDDIMAGNNTDYYLIGHVQGIVCYASRVSFANGSLIGKINTRSFPTGIASITLFNANTFEPVCERTVFIDHHNQLNITIKPNQKSYFTHDSIALAINVTDSYGKPIQGNFSLAVTDDSQVKPDSINSGNIITNLLLTDDLKGDVEQPEYYLNNKGTQHLEELDNLLLAQGWTSYKWSDVLKKPQPVRFAAESGFAIKGRVSNMFNHGLQDAKITIFSKKPLLLQDTISDKQGYFIFNRLPIIDSTTAFVIQSKNRNGKSNTNIKLDEFVPPVFTFNNRLTMPWYINTDKPIVRYTDYSRIRNEQQQKLTGIVLKEVTIRAKKTVKTSHNLNGPGNADLTLNEEDLIKVSKTSLLELLYQKIPGFTARIPAYSFDLWFMIHSDHVKFIFDGVNLEFYYQAERSNTSVLNERYEFERSVFNAFTAADIKGVELMSSDKYTGKYGFTYFKIPPPGGWSYIEITTRDGNGPFINQTPNVAVYRPLPFSLPKQFYRPRYSINKSITTATDLRSTIHWEPNIITDKNGKATIFFYAADLPGSYTIQIAGTDLNGNIGFNREKLLIMPDRNMP</sequence>
<dbReference type="Gene3D" id="2.60.40.1930">
    <property type="match status" value="1"/>
</dbReference>
<proteinExistence type="predicted"/>
<dbReference type="RefSeq" id="WP_157566602.1">
    <property type="nucleotide sequence ID" value="NZ_WPIK01000008.1"/>
</dbReference>
<name>A0A7K1SX26_9SPHI</name>
<evidence type="ECO:0000313" key="1">
    <source>
        <dbReference type="EMBL" id="MVN21876.1"/>
    </source>
</evidence>
<keyword evidence="2" id="KW-1185">Reference proteome</keyword>
<dbReference type="EMBL" id="WPIK01000008">
    <property type="protein sequence ID" value="MVN21876.1"/>
    <property type="molecule type" value="Genomic_DNA"/>
</dbReference>
<evidence type="ECO:0008006" key="3">
    <source>
        <dbReference type="Google" id="ProtNLM"/>
    </source>
</evidence>
<evidence type="ECO:0000313" key="2">
    <source>
        <dbReference type="Proteomes" id="UP000462014"/>
    </source>
</evidence>
<comment type="caution">
    <text evidence="1">The sequence shown here is derived from an EMBL/GenBank/DDBJ whole genome shotgun (WGS) entry which is preliminary data.</text>
</comment>
<protein>
    <recommendedName>
        <fullName evidence="3">Carboxypeptidase regulatory-like domain-containing protein</fullName>
    </recommendedName>
</protein>
<accession>A0A7K1SX26</accession>
<organism evidence="1 2">
    <name type="scientific">Mucilaginibacter arboris</name>
    <dbReference type="NCBI Taxonomy" id="2682090"/>
    <lineage>
        <taxon>Bacteria</taxon>
        <taxon>Pseudomonadati</taxon>
        <taxon>Bacteroidota</taxon>
        <taxon>Sphingobacteriia</taxon>
        <taxon>Sphingobacteriales</taxon>
        <taxon>Sphingobacteriaceae</taxon>
        <taxon>Mucilaginibacter</taxon>
    </lineage>
</organism>
<gene>
    <name evidence="1" type="ORF">GO621_10040</name>
</gene>
<dbReference type="AlphaFoldDB" id="A0A7K1SX26"/>
<dbReference type="Proteomes" id="UP000462014">
    <property type="component" value="Unassembled WGS sequence"/>
</dbReference>
<reference evidence="1 2" key="1">
    <citation type="submission" date="2019-12" db="EMBL/GenBank/DDBJ databases">
        <title>Mucilaginibacter sp. HMF7410 genome sequencing and assembly.</title>
        <authorList>
            <person name="Kang H."/>
            <person name="Cha I."/>
            <person name="Kim H."/>
            <person name="Joh K."/>
        </authorList>
    </citation>
    <scope>NUCLEOTIDE SEQUENCE [LARGE SCALE GENOMIC DNA]</scope>
    <source>
        <strain evidence="1 2">HMF7410</strain>
    </source>
</reference>